<dbReference type="RefSeq" id="WP_196955156.1">
    <property type="nucleotide sequence ID" value="NZ_JADWYK010000006.1"/>
</dbReference>
<feature type="domain" description="AB hydrolase-1" evidence="1">
    <location>
        <begin position="67"/>
        <end position="300"/>
    </location>
</feature>
<name>A0ABS0L3I4_9BACT</name>
<dbReference type="InterPro" id="IPR052370">
    <property type="entry name" value="Meta-cleavage_hydrolase"/>
</dbReference>
<dbReference type="PANTHER" id="PTHR43139">
    <property type="entry name" value="SI:DKEY-122A22.2"/>
    <property type="match status" value="1"/>
</dbReference>
<protein>
    <submittedName>
        <fullName evidence="2">Alpha/beta hydrolase</fullName>
    </submittedName>
</protein>
<accession>A0ABS0L3I4</accession>
<gene>
    <name evidence="2" type="ORF">I5L79_11265</name>
</gene>
<dbReference type="Proteomes" id="UP000601099">
    <property type="component" value="Unassembled WGS sequence"/>
</dbReference>
<dbReference type="Pfam" id="PF12697">
    <property type="entry name" value="Abhydrolase_6"/>
    <property type="match status" value="1"/>
</dbReference>
<dbReference type="EMBL" id="JADWYK010000006">
    <property type="protein sequence ID" value="MBG8554128.1"/>
    <property type="molecule type" value="Genomic_DNA"/>
</dbReference>
<proteinExistence type="predicted"/>
<dbReference type="Gene3D" id="3.40.50.1820">
    <property type="entry name" value="alpha/beta hydrolase"/>
    <property type="match status" value="1"/>
</dbReference>
<keyword evidence="2" id="KW-0378">Hydrolase</keyword>
<dbReference type="GO" id="GO:0016787">
    <property type="term" value="F:hydrolase activity"/>
    <property type="evidence" value="ECO:0007669"/>
    <property type="project" value="UniProtKB-KW"/>
</dbReference>
<dbReference type="PANTHER" id="PTHR43139:SF52">
    <property type="entry name" value="SI:DKEY-122A22.2"/>
    <property type="match status" value="1"/>
</dbReference>
<reference evidence="2 3" key="1">
    <citation type="submission" date="2020-11" db="EMBL/GenBank/DDBJ databases">
        <title>Hymenobacter sp.</title>
        <authorList>
            <person name="Kim M.K."/>
        </authorList>
    </citation>
    <scope>NUCLEOTIDE SEQUENCE [LARGE SCALE GENOMIC DNA]</scope>
    <source>
        <strain evidence="2 3">BT594</strain>
    </source>
</reference>
<dbReference type="InterPro" id="IPR029058">
    <property type="entry name" value="AB_hydrolase_fold"/>
</dbReference>
<comment type="caution">
    <text evidence="2">The sequence shown here is derived from an EMBL/GenBank/DDBJ whole genome shotgun (WGS) entry which is preliminary data.</text>
</comment>
<dbReference type="SUPFAM" id="SSF53474">
    <property type="entry name" value="alpha/beta-Hydrolases"/>
    <property type="match status" value="1"/>
</dbReference>
<sequence>MKTAVSIAAPHRSSFKDQPLAEAFLTHWVDQVETLNNCRYQRLEVSSLLGTTVVWTINADQTDWPAVVVFPGFRTVGLFWDLDGNLAPLKEKFRIFLVDVNGQPCLSDGATPDVKGDGYGQWAADLLRQLGLSKAHILGASFGGLLALKLSQEAPELVDKIVLLNPGCLQPFSLGVRNLYYNLLPLVRPTMPNVLTFLDRAVFCPPHHQLSASARQLLADYELFAITQYQDHTQKPYAMPATELAKVSSAVYLLVGEQDLLFPYRKSVAVARQHLPRLRGVQTFPNTGHGIETSREALAAVSALLVR</sequence>
<dbReference type="InterPro" id="IPR000073">
    <property type="entry name" value="AB_hydrolase_1"/>
</dbReference>
<organism evidence="2 3">
    <name type="scientific">Hymenobacter guriensis</name>
    <dbReference type="NCBI Taxonomy" id="2793065"/>
    <lineage>
        <taxon>Bacteria</taxon>
        <taxon>Pseudomonadati</taxon>
        <taxon>Bacteroidota</taxon>
        <taxon>Cytophagia</taxon>
        <taxon>Cytophagales</taxon>
        <taxon>Hymenobacteraceae</taxon>
        <taxon>Hymenobacter</taxon>
    </lineage>
</organism>
<evidence type="ECO:0000259" key="1">
    <source>
        <dbReference type="Pfam" id="PF12697"/>
    </source>
</evidence>
<evidence type="ECO:0000313" key="2">
    <source>
        <dbReference type="EMBL" id="MBG8554128.1"/>
    </source>
</evidence>
<evidence type="ECO:0000313" key="3">
    <source>
        <dbReference type="Proteomes" id="UP000601099"/>
    </source>
</evidence>
<keyword evidence="3" id="KW-1185">Reference proteome</keyword>